<keyword evidence="4 9" id="KW-0812">Transmembrane</keyword>
<reference evidence="14 15" key="3">
    <citation type="submission" date="2018-07" db="EMBL/GenBank/DDBJ databases">
        <title>Genome sequences of six Lactobacillus spp. isolated from bumble bee guts.</title>
        <authorList>
            <person name="Motta E.V.S."/>
            <person name="Moran N.A."/>
        </authorList>
    </citation>
    <scope>NUCLEOTIDE SEQUENCE [LARGE SCALE GENOMIC DNA]</scope>
    <source>
        <strain evidence="10 15">BI-4G</strain>
        <strain evidence="11 14">OCC3</strain>
    </source>
</reference>
<keyword evidence="2 9" id="KW-0813">Transport</keyword>
<dbReference type="PANTHER" id="PTHR33910">
    <property type="entry name" value="PROTEIN TRANSLOCASE SUBUNIT SECE"/>
    <property type="match status" value="1"/>
</dbReference>
<dbReference type="GO" id="GO:0005886">
    <property type="term" value="C:plasma membrane"/>
    <property type="evidence" value="ECO:0007669"/>
    <property type="project" value="UniProtKB-SubCell"/>
</dbReference>
<keyword evidence="15" id="KW-1185">Reference proteome</keyword>
<dbReference type="Gene3D" id="1.20.5.1030">
    <property type="entry name" value="Preprotein translocase secy subunit"/>
    <property type="match status" value="1"/>
</dbReference>
<dbReference type="PANTHER" id="PTHR33910:SF1">
    <property type="entry name" value="PROTEIN TRANSLOCASE SUBUNIT SECE"/>
    <property type="match status" value="1"/>
</dbReference>
<comment type="function">
    <text evidence="9">Essential subunit of the Sec protein translocation channel SecYEG. Clamps together the 2 halves of SecY. May contact the channel plug during translocation.</text>
</comment>
<keyword evidence="6 9" id="KW-1133">Transmembrane helix</keyword>
<proteinExistence type="inferred from homology"/>
<dbReference type="InterPro" id="IPR001901">
    <property type="entry name" value="Translocase_SecE/Sec61-g"/>
</dbReference>
<sequence length="56" mass="6363">MIKFFKSVVEEMKLVTWPSAKQNRHDTGTVIVTSILFATYLGLLDLLFSSLTQIVM</sequence>
<evidence type="ECO:0000256" key="8">
    <source>
        <dbReference type="ARBA" id="ARBA00023136"/>
    </source>
</evidence>
<dbReference type="EMBL" id="QOCV01000008">
    <property type="protein sequence ID" value="RHW53989.1"/>
    <property type="molecule type" value="Genomic_DNA"/>
</dbReference>
<evidence type="ECO:0000313" key="12">
    <source>
        <dbReference type="EMBL" id="SFD57230.1"/>
    </source>
</evidence>
<keyword evidence="8 9" id="KW-0472">Membrane</keyword>
<dbReference type="GO" id="GO:0065002">
    <property type="term" value="P:intracellular protein transmembrane transport"/>
    <property type="evidence" value="ECO:0007669"/>
    <property type="project" value="UniProtKB-UniRule"/>
</dbReference>
<dbReference type="Proteomes" id="UP000283380">
    <property type="component" value="Unassembled WGS sequence"/>
</dbReference>
<dbReference type="Proteomes" id="UP000265862">
    <property type="component" value="Unassembled WGS sequence"/>
</dbReference>
<evidence type="ECO:0000313" key="15">
    <source>
        <dbReference type="Proteomes" id="UP000283380"/>
    </source>
</evidence>
<dbReference type="InterPro" id="IPR005807">
    <property type="entry name" value="SecE_bac"/>
</dbReference>
<dbReference type="Pfam" id="PF00584">
    <property type="entry name" value="SecE"/>
    <property type="match status" value="1"/>
</dbReference>
<dbReference type="GO" id="GO:0006605">
    <property type="term" value="P:protein targeting"/>
    <property type="evidence" value="ECO:0007669"/>
    <property type="project" value="UniProtKB-UniRule"/>
</dbReference>
<evidence type="ECO:0000256" key="5">
    <source>
        <dbReference type="ARBA" id="ARBA00022927"/>
    </source>
</evidence>
<evidence type="ECO:0000256" key="4">
    <source>
        <dbReference type="ARBA" id="ARBA00022692"/>
    </source>
</evidence>
<dbReference type="EMBL" id="FOMN01000009">
    <property type="protein sequence ID" value="SFD57230.1"/>
    <property type="molecule type" value="Genomic_DNA"/>
</dbReference>
<evidence type="ECO:0000313" key="11">
    <source>
        <dbReference type="EMBL" id="RHW53989.1"/>
    </source>
</evidence>
<keyword evidence="5 9" id="KW-0653">Protein transport</keyword>
<dbReference type="GO" id="GO:0008320">
    <property type="term" value="F:protein transmembrane transporter activity"/>
    <property type="evidence" value="ECO:0007669"/>
    <property type="project" value="UniProtKB-UniRule"/>
</dbReference>
<dbReference type="AlphaFoldDB" id="A0A1I1TP35"/>
<organism evidence="12 13">
    <name type="scientific">Lactobacillus bombicola</name>
    <dbReference type="NCBI Taxonomy" id="1505723"/>
    <lineage>
        <taxon>Bacteria</taxon>
        <taxon>Bacillati</taxon>
        <taxon>Bacillota</taxon>
        <taxon>Bacilli</taxon>
        <taxon>Lactobacillales</taxon>
        <taxon>Lactobacillaceae</taxon>
        <taxon>Lactobacillus</taxon>
    </lineage>
</organism>
<dbReference type="Proteomes" id="UP000199599">
    <property type="component" value="Unassembled WGS sequence"/>
</dbReference>
<dbReference type="GO" id="GO:0009306">
    <property type="term" value="P:protein secretion"/>
    <property type="evidence" value="ECO:0007669"/>
    <property type="project" value="UniProtKB-UniRule"/>
</dbReference>
<accession>A0A1I1TP35</accession>
<evidence type="ECO:0000313" key="10">
    <source>
        <dbReference type="EMBL" id="RHW51431.1"/>
    </source>
</evidence>
<reference evidence="12" key="1">
    <citation type="submission" date="2016-10" db="EMBL/GenBank/DDBJ databases">
        <authorList>
            <person name="de Groot N.N."/>
        </authorList>
    </citation>
    <scope>NUCLEOTIDE SEQUENCE [LARGE SCALE GENOMIC DNA]</scope>
    <source>
        <strain evidence="12">R-53102</strain>
    </source>
</reference>
<evidence type="ECO:0000256" key="6">
    <source>
        <dbReference type="ARBA" id="ARBA00022989"/>
    </source>
</evidence>
<dbReference type="HAMAP" id="MF_00422">
    <property type="entry name" value="SecE"/>
    <property type="match status" value="1"/>
</dbReference>
<gene>
    <name evidence="9" type="primary">secE</name>
    <name evidence="10" type="ORF">DS834_04710</name>
    <name evidence="11" type="ORF">DS835_05645</name>
    <name evidence="12" type="ORF">SAMN04487792_1413</name>
</gene>
<evidence type="ECO:0000256" key="3">
    <source>
        <dbReference type="ARBA" id="ARBA00022475"/>
    </source>
</evidence>
<evidence type="ECO:0000256" key="2">
    <source>
        <dbReference type="ARBA" id="ARBA00022448"/>
    </source>
</evidence>
<evidence type="ECO:0000256" key="7">
    <source>
        <dbReference type="ARBA" id="ARBA00023010"/>
    </source>
</evidence>
<dbReference type="EMBL" id="QOCU01000005">
    <property type="protein sequence ID" value="RHW51431.1"/>
    <property type="molecule type" value="Genomic_DNA"/>
</dbReference>
<reference evidence="13" key="2">
    <citation type="submission" date="2016-10" db="EMBL/GenBank/DDBJ databases">
        <authorList>
            <person name="Varghese N."/>
            <person name="Submissions S."/>
        </authorList>
    </citation>
    <scope>NUCLEOTIDE SEQUENCE [LARGE SCALE GENOMIC DNA]</scope>
    <source>
        <strain evidence="13">R-53102</strain>
    </source>
</reference>
<dbReference type="RefSeq" id="WP_090093804.1">
    <property type="nucleotide sequence ID" value="NZ_CBCRVU010000002.1"/>
</dbReference>
<evidence type="ECO:0000256" key="1">
    <source>
        <dbReference type="ARBA" id="ARBA00004370"/>
    </source>
</evidence>
<keyword evidence="7 9" id="KW-0811">Translocation</keyword>
<protein>
    <recommendedName>
        <fullName evidence="9">Protein translocase subunit SecE</fullName>
    </recommendedName>
</protein>
<comment type="similarity">
    <text evidence="9">Belongs to the SecE/SEC61-gamma family.</text>
</comment>
<dbReference type="STRING" id="1505723.SAMN04487792_1413"/>
<name>A0A1I1TP35_9LACO</name>
<feature type="transmembrane region" description="Helical" evidence="9">
    <location>
        <begin position="27"/>
        <end position="48"/>
    </location>
</feature>
<dbReference type="InterPro" id="IPR038379">
    <property type="entry name" value="SecE_sf"/>
</dbReference>
<comment type="subcellular location">
    <subcellularLocation>
        <location evidence="9">Cell membrane</location>
        <topology evidence="9">Single-pass membrane protein</topology>
    </subcellularLocation>
    <subcellularLocation>
        <location evidence="1">Membrane</location>
    </subcellularLocation>
</comment>
<dbReference type="NCBIfam" id="TIGR00964">
    <property type="entry name" value="secE_bact"/>
    <property type="match status" value="1"/>
</dbReference>
<comment type="subunit">
    <text evidence="9">Component of the Sec protein translocase complex. Heterotrimer consisting of SecY, SecE and SecG subunits. The heterotrimers can form oligomers, although 1 heterotrimer is thought to be able to translocate proteins. Interacts with the ribosome. Interacts with SecDF, and other proteins may be involved. Interacts with SecA.</text>
</comment>
<evidence type="ECO:0000256" key="9">
    <source>
        <dbReference type="HAMAP-Rule" id="MF_00422"/>
    </source>
</evidence>
<evidence type="ECO:0000313" key="13">
    <source>
        <dbReference type="Proteomes" id="UP000199599"/>
    </source>
</evidence>
<keyword evidence="3 9" id="KW-1003">Cell membrane</keyword>
<evidence type="ECO:0000313" key="14">
    <source>
        <dbReference type="Proteomes" id="UP000265862"/>
    </source>
</evidence>
<dbReference type="GO" id="GO:0043952">
    <property type="term" value="P:protein transport by the Sec complex"/>
    <property type="evidence" value="ECO:0007669"/>
    <property type="project" value="UniProtKB-UniRule"/>
</dbReference>